<keyword evidence="4 7" id="KW-0812">Transmembrane</keyword>
<keyword evidence="5 7" id="KW-1133">Transmembrane helix</keyword>
<comment type="similarity">
    <text evidence="7">Belongs to the binding-protein-dependent transport system permease family.</text>
</comment>
<dbReference type="RefSeq" id="WP_134447139.1">
    <property type="nucleotide sequence ID" value="NZ_SOFS01000026.1"/>
</dbReference>
<dbReference type="PANTHER" id="PTHR30193:SF37">
    <property type="entry name" value="INNER MEMBRANE ABC TRANSPORTER PERMEASE PROTEIN YCJO"/>
    <property type="match status" value="1"/>
</dbReference>
<evidence type="ECO:0000256" key="4">
    <source>
        <dbReference type="ARBA" id="ARBA00022692"/>
    </source>
</evidence>
<feature type="transmembrane region" description="Helical" evidence="7">
    <location>
        <begin position="12"/>
        <end position="38"/>
    </location>
</feature>
<keyword evidence="6 7" id="KW-0472">Membrane</keyword>
<accession>A0ABY2INE5</accession>
<evidence type="ECO:0000256" key="7">
    <source>
        <dbReference type="RuleBase" id="RU363032"/>
    </source>
</evidence>
<evidence type="ECO:0000313" key="10">
    <source>
        <dbReference type="Proteomes" id="UP000297604"/>
    </source>
</evidence>
<sequence>MLPNRSRLSVLIFLVPPLLLYGVAVLLPIVQSLFLSFFSWDGISDMEFVGLTNYIHMFTGDTVFWHAFSNSLGYLVICLVLQLGGALIVASLLTSLRRGRNIVKTLYLLPAVISTVAIAFLFQRIYSIDPVGLLNQILGWVGLGNLERAWLSDINSVLAAVSIPEGWRFTGLYMLIIFAALLSVPQELEEAARLDGASRWQVFTKIRFPHIRPVWITTTIMATTYALRGFDIPYLLTNGGPGQSSELLTTYMYKTAFTSTNYGYASTMSVFIVVECLVAVGLIIFTLRRKDEA</sequence>
<dbReference type="SUPFAM" id="SSF161098">
    <property type="entry name" value="MetI-like"/>
    <property type="match status" value="1"/>
</dbReference>
<keyword evidence="10" id="KW-1185">Reference proteome</keyword>
<comment type="caution">
    <text evidence="9">The sequence shown here is derived from an EMBL/GenBank/DDBJ whole genome shotgun (WGS) entry which is preliminary data.</text>
</comment>
<feature type="domain" description="ABC transmembrane type-1" evidence="8">
    <location>
        <begin position="68"/>
        <end position="283"/>
    </location>
</feature>
<comment type="subcellular location">
    <subcellularLocation>
        <location evidence="1 7">Cell membrane</location>
        <topology evidence="1 7">Multi-pass membrane protein</topology>
    </subcellularLocation>
</comment>
<evidence type="ECO:0000256" key="3">
    <source>
        <dbReference type="ARBA" id="ARBA00022475"/>
    </source>
</evidence>
<dbReference type="Pfam" id="PF00528">
    <property type="entry name" value="BPD_transp_1"/>
    <property type="match status" value="1"/>
</dbReference>
<feature type="transmembrane region" description="Helical" evidence="7">
    <location>
        <begin position="262"/>
        <end position="287"/>
    </location>
</feature>
<gene>
    <name evidence="9" type="ORF">E3O46_12845</name>
</gene>
<dbReference type="Proteomes" id="UP000297604">
    <property type="component" value="Unassembled WGS sequence"/>
</dbReference>
<feature type="transmembrane region" description="Helical" evidence="7">
    <location>
        <begin position="166"/>
        <end position="184"/>
    </location>
</feature>
<dbReference type="PROSITE" id="PS50928">
    <property type="entry name" value="ABC_TM1"/>
    <property type="match status" value="1"/>
</dbReference>
<dbReference type="CDD" id="cd06261">
    <property type="entry name" value="TM_PBP2"/>
    <property type="match status" value="1"/>
</dbReference>
<name>A0ABY2INE5_9MICO</name>
<feature type="transmembrane region" description="Helical" evidence="7">
    <location>
        <begin position="214"/>
        <end position="236"/>
    </location>
</feature>
<dbReference type="PANTHER" id="PTHR30193">
    <property type="entry name" value="ABC TRANSPORTER PERMEASE PROTEIN"/>
    <property type="match status" value="1"/>
</dbReference>
<feature type="transmembrane region" description="Helical" evidence="7">
    <location>
        <begin position="72"/>
        <end position="94"/>
    </location>
</feature>
<keyword evidence="2 7" id="KW-0813">Transport</keyword>
<feature type="transmembrane region" description="Helical" evidence="7">
    <location>
        <begin position="106"/>
        <end position="126"/>
    </location>
</feature>
<organism evidence="9 10">
    <name type="scientific">Cryobacterium glucosi</name>
    <dbReference type="NCBI Taxonomy" id="1259175"/>
    <lineage>
        <taxon>Bacteria</taxon>
        <taxon>Bacillati</taxon>
        <taxon>Actinomycetota</taxon>
        <taxon>Actinomycetes</taxon>
        <taxon>Micrococcales</taxon>
        <taxon>Microbacteriaceae</taxon>
        <taxon>Cryobacterium</taxon>
    </lineage>
</organism>
<dbReference type="Gene3D" id="1.10.3720.10">
    <property type="entry name" value="MetI-like"/>
    <property type="match status" value="1"/>
</dbReference>
<evidence type="ECO:0000256" key="1">
    <source>
        <dbReference type="ARBA" id="ARBA00004651"/>
    </source>
</evidence>
<proteinExistence type="inferred from homology"/>
<reference evidence="9 10" key="1">
    <citation type="submission" date="2019-03" db="EMBL/GenBank/DDBJ databases">
        <title>Genomics of glacier-inhabiting Cryobacterium strains.</title>
        <authorList>
            <person name="Liu Q."/>
            <person name="Xin Y.-H."/>
        </authorList>
    </citation>
    <scope>NUCLEOTIDE SEQUENCE [LARGE SCALE GENOMIC DNA]</scope>
    <source>
        <strain evidence="9 10">MDB1-5</strain>
    </source>
</reference>
<dbReference type="InterPro" id="IPR035906">
    <property type="entry name" value="MetI-like_sf"/>
</dbReference>
<evidence type="ECO:0000259" key="8">
    <source>
        <dbReference type="PROSITE" id="PS50928"/>
    </source>
</evidence>
<evidence type="ECO:0000313" key="9">
    <source>
        <dbReference type="EMBL" id="TFC19136.1"/>
    </source>
</evidence>
<evidence type="ECO:0000256" key="5">
    <source>
        <dbReference type="ARBA" id="ARBA00022989"/>
    </source>
</evidence>
<dbReference type="EMBL" id="SOFS01000026">
    <property type="protein sequence ID" value="TFC19136.1"/>
    <property type="molecule type" value="Genomic_DNA"/>
</dbReference>
<dbReference type="InterPro" id="IPR051393">
    <property type="entry name" value="ABC_transporter_permease"/>
</dbReference>
<keyword evidence="3" id="KW-1003">Cell membrane</keyword>
<evidence type="ECO:0000256" key="2">
    <source>
        <dbReference type="ARBA" id="ARBA00022448"/>
    </source>
</evidence>
<dbReference type="InterPro" id="IPR000515">
    <property type="entry name" value="MetI-like"/>
</dbReference>
<evidence type="ECO:0000256" key="6">
    <source>
        <dbReference type="ARBA" id="ARBA00023136"/>
    </source>
</evidence>
<protein>
    <submittedName>
        <fullName evidence="9">Sugar ABC transporter permease</fullName>
    </submittedName>
</protein>